<feature type="transmembrane region" description="Helical" evidence="5">
    <location>
        <begin position="384"/>
        <end position="414"/>
    </location>
</feature>
<dbReference type="InterPro" id="IPR036640">
    <property type="entry name" value="ABC1_TM_sf"/>
</dbReference>
<gene>
    <name evidence="8" type="ORF">DI536_25670</name>
</gene>
<name>A0A2W5UGB9_9BACT</name>
<keyword evidence="8" id="KW-0547">Nucleotide-binding</keyword>
<evidence type="ECO:0000256" key="3">
    <source>
        <dbReference type="ARBA" id="ARBA00022989"/>
    </source>
</evidence>
<dbReference type="InterPro" id="IPR011527">
    <property type="entry name" value="ABC1_TM_dom"/>
</dbReference>
<dbReference type="GO" id="GO:0005524">
    <property type="term" value="F:ATP binding"/>
    <property type="evidence" value="ECO:0007669"/>
    <property type="project" value="UniProtKB-KW"/>
</dbReference>
<evidence type="ECO:0000313" key="9">
    <source>
        <dbReference type="Proteomes" id="UP000249061"/>
    </source>
</evidence>
<keyword evidence="8" id="KW-0067">ATP-binding</keyword>
<proteinExistence type="predicted"/>
<protein>
    <submittedName>
        <fullName evidence="8">ABC transporter ATP-binding protein</fullName>
    </submittedName>
</protein>
<evidence type="ECO:0000256" key="5">
    <source>
        <dbReference type="SAM" id="Phobius"/>
    </source>
</evidence>
<evidence type="ECO:0000256" key="1">
    <source>
        <dbReference type="ARBA" id="ARBA00004651"/>
    </source>
</evidence>
<dbReference type="Gene3D" id="1.20.1560.10">
    <property type="entry name" value="ABC transporter type 1, transmembrane domain"/>
    <property type="match status" value="1"/>
</dbReference>
<dbReference type="PANTHER" id="PTHR43394">
    <property type="entry name" value="ATP-DEPENDENT PERMEASE MDL1, MITOCHONDRIAL"/>
    <property type="match status" value="1"/>
</dbReference>
<dbReference type="GO" id="GO:0016887">
    <property type="term" value="F:ATP hydrolysis activity"/>
    <property type="evidence" value="ECO:0007669"/>
    <property type="project" value="InterPro"/>
</dbReference>
<evidence type="ECO:0000313" key="8">
    <source>
        <dbReference type="EMBL" id="PZR08028.1"/>
    </source>
</evidence>
<evidence type="ECO:0000256" key="2">
    <source>
        <dbReference type="ARBA" id="ARBA00022692"/>
    </source>
</evidence>
<feature type="transmembrane region" description="Helical" evidence="5">
    <location>
        <begin position="167"/>
        <end position="188"/>
    </location>
</feature>
<dbReference type="GO" id="GO:0005886">
    <property type="term" value="C:plasma membrane"/>
    <property type="evidence" value="ECO:0007669"/>
    <property type="project" value="UniProtKB-SubCell"/>
</dbReference>
<dbReference type="PROSITE" id="PS50929">
    <property type="entry name" value="ABC_TM1F"/>
    <property type="match status" value="1"/>
</dbReference>
<evidence type="ECO:0000256" key="4">
    <source>
        <dbReference type="ARBA" id="ARBA00023136"/>
    </source>
</evidence>
<dbReference type="Gene3D" id="3.40.50.300">
    <property type="entry name" value="P-loop containing nucleotide triphosphate hydrolases"/>
    <property type="match status" value="1"/>
</dbReference>
<sequence length="694" mass="73462">MDPQALSAEDTARLVQWAVETLAAEVAVPVDPVQARKLARMAVEGRDQVEVAEAQQLLARALEAARLSPVEAGDVKDVLESVELPIVTLENGGLAVTSRLEGKLTLHRPDGTSETLSVARAREVVAAHGGTWLTAAPSAPLQELAGHHHPSPWQRLKALMHLERDDLWVILVYAVAVGLFSLATPVAVQSLVSTVAFGTLLQPIVVLSLLLLVALGFQAALRALQARVVEALQQRVFARTALDLAWRLPRVKPEAAREGFGPESVNRFFDVITVQKTAHTLLTDGLEMVLLIGIGVLVLAFYHPMLLGFAIVLVTALAALLWIPAKKGLETSIDESYAKYDVAAWLEELARPGAAFRGAGGTALAAEKAEALTRRYLTARRSHFTVLFGQTIGALVLQVVASAALLGLGGWLVVQRELTLGQLVAAELIVAAVTSSMSKLGKMLDSGYDLLTALDKLGHLLDLPVEDPESGGEPIPGEGAVAVEVRGASDGGAALSFDVAAGARVAISGAQGQHLGEWLAALSVPAHGTVALNGVETNRARSPRLRDRVAIIQPNDLFDGSVLENVSLGRTNVTTSDVRSALEKVGLLEEVRALPEGLETRLFPGGVPLTPSQRTRLLVARALAGTPRLIIVDESLEGVEPLARARCVSALTRANAPWTLIALVDDASVSLARACQQRLKLEELATPSSEASAS</sequence>
<accession>A0A2W5UGB9</accession>
<feature type="transmembrane region" description="Helical" evidence="5">
    <location>
        <begin position="281"/>
        <end position="300"/>
    </location>
</feature>
<dbReference type="InterPro" id="IPR003439">
    <property type="entry name" value="ABC_transporter-like_ATP-bd"/>
</dbReference>
<comment type="caution">
    <text evidence="8">The sequence shown here is derived from an EMBL/GenBank/DDBJ whole genome shotgun (WGS) entry which is preliminary data.</text>
</comment>
<dbReference type="PROSITE" id="PS50893">
    <property type="entry name" value="ABC_TRANSPORTER_2"/>
    <property type="match status" value="1"/>
</dbReference>
<keyword evidence="3 5" id="KW-1133">Transmembrane helix</keyword>
<feature type="transmembrane region" description="Helical" evidence="5">
    <location>
        <begin position="306"/>
        <end position="323"/>
    </location>
</feature>
<reference evidence="8 9" key="1">
    <citation type="submission" date="2017-08" db="EMBL/GenBank/DDBJ databases">
        <title>Infants hospitalized years apart are colonized by the same room-sourced microbial strains.</title>
        <authorList>
            <person name="Brooks B."/>
            <person name="Olm M.R."/>
            <person name="Firek B.A."/>
            <person name="Baker R."/>
            <person name="Thomas B.C."/>
            <person name="Morowitz M.J."/>
            <person name="Banfield J.F."/>
        </authorList>
    </citation>
    <scope>NUCLEOTIDE SEQUENCE [LARGE SCALE GENOMIC DNA]</scope>
    <source>
        <strain evidence="8">S2_003_000_R2_14</strain>
    </source>
</reference>
<keyword evidence="2 5" id="KW-0812">Transmembrane</keyword>
<dbReference type="EMBL" id="QFQP01000027">
    <property type="protein sequence ID" value="PZR08028.1"/>
    <property type="molecule type" value="Genomic_DNA"/>
</dbReference>
<dbReference type="PANTHER" id="PTHR43394:SF4">
    <property type="entry name" value="TOXIN SECRETION ABC TRANSPORTER ATP-BINDING PROTEIN"/>
    <property type="match status" value="1"/>
</dbReference>
<dbReference type="GO" id="GO:0015421">
    <property type="term" value="F:ABC-type oligopeptide transporter activity"/>
    <property type="evidence" value="ECO:0007669"/>
    <property type="project" value="TreeGrafter"/>
</dbReference>
<dbReference type="InterPro" id="IPR027417">
    <property type="entry name" value="P-loop_NTPase"/>
</dbReference>
<comment type="subcellular location">
    <subcellularLocation>
        <location evidence="1">Cell membrane</location>
        <topology evidence="1">Multi-pass membrane protein</topology>
    </subcellularLocation>
</comment>
<feature type="domain" description="ABC transporter" evidence="6">
    <location>
        <begin position="475"/>
        <end position="691"/>
    </location>
</feature>
<organism evidence="8 9">
    <name type="scientific">Archangium gephyra</name>
    <dbReference type="NCBI Taxonomy" id="48"/>
    <lineage>
        <taxon>Bacteria</taxon>
        <taxon>Pseudomonadati</taxon>
        <taxon>Myxococcota</taxon>
        <taxon>Myxococcia</taxon>
        <taxon>Myxococcales</taxon>
        <taxon>Cystobacterineae</taxon>
        <taxon>Archangiaceae</taxon>
        <taxon>Archangium</taxon>
    </lineage>
</organism>
<dbReference type="SUPFAM" id="SSF90123">
    <property type="entry name" value="ABC transporter transmembrane region"/>
    <property type="match status" value="1"/>
</dbReference>
<evidence type="ECO:0000259" key="7">
    <source>
        <dbReference type="PROSITE" id="PS50929"/>
    </source>
</evidence>
<feature type="domain" description="ABC transmembrane type-1" evidence="7">
    <location>
        <begin position="168"/>
        <end position="449"/>
    </location>
</feature>
<evidence type="ECO:0000259" key="6">
    <source>
        <dbReference type="PROSITE" id="PS50893"/>
    </source>
</evidence>
<dbReference type="Proteomes" id="UP000249061">
    <property type="component" value="Unassembled WGS sequence"/>
</dbReference>
<keyword evidence="4 5" id="KW-0472">Membrane</keyword>
<dbReference type="SUPFAM" id="SSF52540">
    <property type="entry name" value="P-loop containing nucleoside triphosphate hydrolases"/>
    <property type="match status" value="1"/>
</dbReference>
<dbReference type="AlphaFoldDB" id="A0A2W5UGB9"/>
<dbReference type="Pfam" id="PF00005">
    <property type="entry name" value="ABC_tran"/>
    <property type="match status" value="1"/>
</dbReference>
<dbReference type="InterPro" id="IPR039421">
    <property type="entry name" value="Type_1_exporter"/>
</dbReference>
<feature type="transmembrane region" description="Helical" evidence="5">
    <location>
        <begin position="194"/>
        <end position="217"/>
    </location>
</feature>